<feature type="domain" description="NmrA-like" evidence="1">
    <location>
        <begin position="2"/>
        <end position="260"/>
    </location>
</feature>
<name>A0A540X6N7_9BACT</name>
<dbReference type="PANTHER" id="PTHR43162:SF1">
    <property type="entry name" value="PRESTALK A DIFFERENTIATION PROTEIN A"/>
    <property type="match status" value="1"/>
</dbReference>
<evidence type="ECO:0000259" key="1">
    <source>
        <dbReference type="Pfam" id="PF05368"/>
    </source>
</evidence>
<dbReference type="Gene3D" id="3.90.25.10">
    <property type="entry name" value="UDP-galactose 4-epimerase, domain 1"/>
    <property type="match status" value="1"/>
</dbReference>
<gene>
    <name evidence="2" type="ORF">FJV41_06200</name>
</gene>
<evidence type="ECO:0000313" key="3">
    <source>
        <dbReference type="Proteomes" id="UP000315369"/>
    </source>
</evidence>
<dbReference type="AlphaFoldDB" id="A0A540X6N7"/>
<dbReference type="Gene3D" id="3.40.50.720">
    <property type="entry name" value="NAD(P)-binding Rossmann-like Domain"/>
    <property type="match status" value="1"/>
</dbReference>
<dbReference type="InterPro" id="IPR036291">
    <property type="entry name" value="NAD(P)-bd_dom_sf"/>
</dbReference>
<keyword evidence="3" id="KW-1185">Reference proteome</keyword>
<dbReference type="EMBL" id="VIFM01000016">
    <property type="protein sequence ID" value="TQF16870.1"/>
    <property type="molecule type" value="Genomic_DNA"/>
</dbReference>
<dbReference type="OrthoDB" id="267890at2"/>
<dbReference type="CDD" id="cd05269">
    <property type="entry name" value="TMR_SDR_a"/>
    <property type="match status" value="1"/>
</dbReference>
<evidence type="ECO:0000313" key="2">
    <source>
        <dbReference type="EMBL" id="TQF16870.1"/>
    </source>
</evidence>
<dbReference type="PANTHER" id="PTHR43162">
    <property type="match status" value="1"/>
</dbReference>
<dbReference type="InterPro" id="IPR051604">
    <property type="entry name" value="Ergot_Alk_Oxidoreductase"/>
</dbReference>
<dbReference type="Proteomes" id="UP000315369">
    <property type="component" value="Unassembled WGS sequence"/>
</dbReference>
<protein>
    <submittedName>
        <fullName evidence="2">SDR family oxidoreductase</fullName>
    </submittedName>
</protein>
<dbReference type="RefSeq" id="WP_141641476.1">
    <property type="nucleotide sequence ID" value="NZ_VIFM01000016.1"/>
</dbReference>
<dbReference type="SUPFAM" id="SSF51735">
    <property type="entry name" value="NAD(P)-binding Rossmann-fold domains"/>
    <property type="match status" value="1"/>
</dbReference>
<reference evidence="2 3" key="1">
    <citation type="submission" date="2019-06" db="EMBL/GenBank/DDBJ databases">
        <authorList>
            <person name="Livingstone P."/>
            <person name="Whitworth D."/>
        </authorList>
    </citation>
    <scope>NUCLEOTIDE SEQUENCE [LARGE SCALE GENOMIC DNA]</scope>
    <source>
        <strain evidence="2 3">AM401</strain>
    </source>
</reference>
<comment type="caution">
    <text evidence="2">The sequence shown here is derived from an EMBL/GenBank/DDBJ whole genome shotgun (WGS) entry which is preliminary data.</text>
</comment>
<sequence>MILVTGANGTVGSLVVQQLVEAGQRVRILVRDTAKASKHGGAVEVVQGDLARPETLGAAFAGIEKLFLLTTGPARIELHGLDAARAAGVRHVVKFSSMGFGPTRDALAIGNWHRDVEAALESSGLAWTVLLAGGFNTNALGWAHTLKTQGTAFAATGEGKVAVVDPRDLAAVAVSALTQPGHEGKRYELTGPQALSFDEQVALIGAAVGRPLRFVDVPPSAARDAMSQTGMPAPLVEGMLEVMATIKAGGAVTVSPAIEQVLGRKPRTFAAWANEHAAAFR</sequence>
<organism evidence="2 3">
    <name type="scientific">Myxococcus llanfairpwllgwyngyllgogerychwyrndrobwllllantysiliogogogochensis</name>
    <dbReference type="NCBI Taxonomy" id="2590453"/>
    <lineage>
        <taxon>Bacteria</taxon>
        <taxon>Pseudomonadati</taxon>
        <taxon>Myxococcota</taxon>
        <taxon>Myxococcia</taxon>
        <taxon>Myxococcales</taxon>
        <taxon>Cystobacterineae</taxon>
        <taxon>Myxococcaceae</taxon>
        <taxon>Myxococcus</taxon>
    </lineage>
</organism>
<proteinExistence type="predicted"/>
<accession>A0A540X6N7</accession>
<dbReference type="InterPro" id="IPR008030">
    <property type="entry name" value="NmrA-like"/>
</dbReference>
<dbReference type="Pfam" id="PF05368">
    <property type="entry name" value="NmrA"/>
    <property type="match status" value="1"/>
</dbReference>